<evidence type="ECO:0000313" key="1">
    <source>
        <dbReference type="EMBL" id="CAF5186728.1"/>
    </source>
</evidence>
<dbReference type="Proteomes" id="UP000681720">
    <property type="component" value="Unassembled WGS sequence"/>
</dbReference>
<feature type="non-terminal residue" evidence="1">
    <location>
        <position position="1"/>
    </location>
</feature>
<name>A0A8S3HP18_9BILA</name>
<dbReference type="EMBL" id="CAJOBJ010334186">
    <property type="protein sequence ID" value="CAF5186728.1"/>
    <property type="molecule type" value="Genomic_DNA"/>
</dbReference>
<reference evidence="1" key="1">
    <citation type="submission" date="2021-02" db="EMBL/GenBank/DDBJ databases">
        <authorList>
            <person name="Nowell W R."/>
        </authorList>
    </citation>
    <scope>NUCLEOTIDE SEQUENCE</scope>
</reference>
<feature type="non-terminal residue" evidence="1">
    <location>
        <position position="330"/>
    </location>
</feature>
<protein>
    <submittedName>
        <fullName evidence="1">Uncharacterized protein</fullName>
    </submittedName>
</protein>
<organism evidence="1 2">
    <name type="scientific">Rotaria magnacalcarata</name>
    <dbReference type="NCBI Taxonomy" id="392030"/>
    <lineage>
        <taxon>Eukaryota</taxon>
        <taxon>Metazoa</taxon>
        <taxon>Spiralia</taxon>
        <taxon>Gnathifera</taxon>
        <taxon>Rotifera</taxon>
        <taxon>Eurotatoria</taxon>
        <taxon>Bdelloidea</taxon>
        <taxon>Philodinida</taxon>
        <taxon>Philodinidae</taxon>
        <taxon>Rotaria</taxon>
    </lineage>
</organism>
<gene>
    <name evidence="1" type="ORF">GIL414_LOCUS71382</name>
</gene>
<accession>A0A8S3HP18</accession>
<proteinExistence type="predicted"/>
<comment type="caution">
    <text evidence="1">The sequence shown here is derived from an EMBL/GenBank/DDBJ whole genome shotgun (WGS) entry which is preliminary data.</text>
</comment>
<sequence>TISIDYLKSIGSFPNTQLTNLNEQLFTGQFISSIILSHIDIESRANLLTEEIELSSFSCEFHPSTFKTLFNIIEQLAATLPSSQSSNTIKHILTLCLRLFSAHLKILFDIKTDNTNIDLSKFIIDDDLKKWFNLLFKLACSESSEQLNMSIEVSKALINIINIQTSILTEKISLIHQYIIENKSPILTQQFLIELNNNEILTNWIDTLCDENKRNSLIQVLYSFIDLYFNRPAEQKLLIEKLLLSFQQSLLSRLIHRCENKTLPNDELSLSSLITEYLTHMFKNCLPKVPHVNNLLNSILIGLCSMTKLDEIFVYEIVQPIFLAVLPLLA</sequence>
<dbReference type="AlphaFoldDB" id="A0A8S3HP18"/>
<evidence type="ECO:0000313" key="2">
    <source>
        <dbReference type="Proteomes" id="UP000681720"/>
    </source>
</evidence>